<name>A0A4V4LTL9_9BASI</name>
<dbReference type="GO" id="GO:0006368">
    <property type="term" value="P:transcription elongation by RNA polymerase II"/>
    <property type="evidence" value="ECO:0007669"/>
    <property type="project" value="TreeGrafter"/>
</dbReference>
<accession>A0A4V4LTL9</accession>
<dbReference type="Gene3D" id="1.10.10.10">
    <property type="entry name" value="Winged helix-like DNA-binding domain superfamily/Winged helix DNA-binding domain"/>
    <property type="match status" value="1"/>
</dbReference>
<protein>
    <recommendedName>
        <fullName evidence="2">PCI domain-containing protein</fullName>
    </recommendedName>
</protein>
<feature type="domain" description="PCI" evidence="2">
    <location>
        <begin position="214"/>
        <end position="397"/>
    </location>
</feature>
<dbReference type="AlphaFoldDB" id="A0A4V4LTL9"/>
<dbReference type="Pfam" id="PF01399">
    <property type="entry name" value="PCI"/>
    <property type="match status" value="1"/>
</dbReference>
<dbReference type="InterPro" id="IPR036388">
    <property type="entry name" value="WH-like_DNA-bd_sf"/>
</dbReference>
<reference evidence="3 4" key="1">
    <citation type="submission" date="2019-03" db="EMBL/GenBank/DDBJ databases">
        <title>Sequencing 23 genomes of Wallemia ichthyophaga.</title>
        <authorList>
            <person name="Gostincar C."/>
        </authorList>
    </citation>
    <scope>NUCLEOTIDE SEQUENCE [LARGE SCALE GENOMIC DNA]</scope>
    <source>
        <strain evidence="3 4">EXF-5753</strain>
    </source>
</reference>
<proteinExistence type="inferred from homology"/>
<dbReference type="GO" id="GO:0003723">
    <property type="term" value="F:RNA binding"/>
    <property type="evidence" value="ECO:0007669"/>
    <property type="project" value="InterPro"/>
</dbReference>
<dbReference type="GO" id="GO:0070390">
    <property type="term" value="C:transcription export complex 2"/>
    <property type="evidence" value="ECO:0007669"/>
    <property type="project" value="TreeGrafter"/>
</dbReference>
<evidence type="ECO:0000259" key="2">
    <source>
        <dbReference type="PROSITE" id="PS50250"/>
    </source>
</evidence>
<dbReference type="Proteomes" id="UP000310189">
    <property type="component" value="Unassembled WGS sequence"/>
</dbReference>
<dbReference type="PANTHER" id="PTHR12732">
    <property type="entry name" value="UNCHARACTERIZED PROTEASOME COMPONENT REGION PCI-CONTAINING"/>
    <property type="match status" value="1"/>
</dbReference>
<comment type="similarity">
    <text evidence="1">Belongs to the CSN12 family.</text>
</comment>
<sequence length="418" mass="47986">MTTEILTFRDAVNDARRDYSSNGSSLANLFSVYNDINANYLCSGLDLRMKKALENSYKDRSFDLMCVQHAYVVFWVYREKDFVKAFEDQHAMAQEFMRHFQSQGGSFDLPCLYQICRDLRALARSADTECAKKQRKPFAMDECARFLNKAFTACIQHKSSGKESKRWGVYYMIGLVFKTYFEINTLSLCKNILRATGAMKDLMPLERYPRAHQVTFKYYTGVLAFLDDKFEQSNVDLTYALQKCPAKHTRNQELILKHLIPLRLLNGDLPSPTLLDRFPRLHELYQPFVQALKTGNVKHFDEALVRGERRLVESGTYGVVERVREICLRGLFNKVWLINGKQKIVDIAKFRRALSVSGVVIDSEEVECLLAGMVFKGYMKGYIAHQQQKVVLSDVLSGKAHPFPSVKSVRSTAPQLPL</sequence>
<organism evidence="3 4">
    <name type="scientific">Wallemia hederae</name>
    <dbReference type="NCBI Taxonomy" id="1540922"/>
    <lineage>
        <taxon>Eukaryota</taxon>
        <taxon>Fungi</taxon>
        <taxon>Dikarya</taxon>
        <taxon>Basidiomycota</taxon>
        <taxon>Wallemiomycotina</taxon>
        <taxon>Wallemiomycetes</taxon>
        <taxon>Wallemiales</taxon>
        <taxon>Wallemiaceae</taxon>
        <taxon>Wallemia</taxon>
    </lineage>
</organism>
<dbReference type="OrthoDB" id="10252687at2759"/>
<dbReference type="InterPro" id="IPR045114">
    <property type="entry name" value="Csn12-like"/>
</dbReference>
<gene>
    <name evidence="3" type="ORF">E3P99_01455</name>
</gene>
<dbReference type="GO" id="GO:0016973">
    <property type="term" value="P:poly(A)+ mRNA export from nucleus"/>
    <property type="evidence" value="ECO:0007669"/>
    <property type="project" value="TreeGrafter"/>
</dbReference>
<comment type="caution">
    <text evidence="3">The sequence shown here is derived from an EMBL/GenBank/DDBJ whole genome shotgun (WGS) entry which is preliminary data.</text>
</comment>
<dbReference type="PANTHER" id="PTHR12732:SF0">
    <property type="entry name" value="PCI DOMAIN-CONTAINING PROTEIN 2"/>
    <property type="match status" value="1"/>
</dbReference>
<dbReference type="GO" id="GO:0000973">
    <property type="term" value="P:post-transcriptional tethering of RNA polymerase II gene DNA at nuclear periphery"/>
    <property type="evidence" value="ECO:0007669"/>
    <property type="project" value="TreeGrafter"/>
</dbReference>
<dbReference type="EMBL" id="SPNW01000017">
    <property type="protein sequence ID" value="TIA90663.1"/>
    <property type="molecule type" value="Genomic_DNA"/>
</dbReference>
<evidence type="ECO:0000256" key="1">
    <source>
        <dbReference type="ARBA" id="ARBA00025771"/>
    </source>
</evidence>
<dbReference type="SMART" id="SM00753">
    <property type="entry name" value="PAM"/>
    <property type="match status" value="1"/>
</dbReference>
<dbReference type="GO" id="GO:0003690">
    <property type="term" value="F:double-stranded DNA binding"/>
    <property type="evidence" value="ECO:0007669"/>
    <property type="project" value="InterPro"/>
</dbReference>
<evidence type="ECO:0000313" key="4">
    <source>
        <dbReference type="Proteomes" id="UP000310189"/>
    </source>
</evidence>
<dbReference type="PROSITE" id="PS50250">
    <property type="entry name" value="PCI"/>
    <property type="match status" value="1"/>
</dbReference>
<dbReference type="InterPro" id="IPR000717">
    <property type="entry name" value="PCI_dom"/>
</dbReference>
<keyword evidence="4" id="KW-1185">Reference proteome</keyword>
<evidence type="ECO:0000313" key="3">
    <source>
        <dbReference type="EMBL" id="TIA90663.1"/>
    </source>
</evidence>